<dbReference type="Proteomes" id="UP000224634">
    <property type="component" value="Unassembled WGS sequence"/>
</dbReference>
<evidence type="ECO:0000256" key="3">
    <source>
        <dbReference type="ARBA" id="ARBA00022927"/>
    </source>
</evidence>
<dbReference type="GO" id="GO:0006406">
    <property type="term" value="P:mRNA export from nucleus"/>
    <property type="evidence" value="ECO:0007669"/>
    <property type="project" value="TreeGrafter"/>
</dbReference>
<keyword evidence="2" id="KW-0509">mRNA transport</keyword>
<dbReference type="GO" id="GO:0000973">
    <property type="term" value="P:post-transcriptional tethering of RNA polymerase II gene DNA at nuclear periphery"/>
    <property type="evidence" value="ECO:0007669"/>
    <property type="project" value="TreeGrafter"/>
</dbReference>
<dbReference type="GO" id="GO:0031965">
    <property type="term" value="C:nuclear membrane"/>
    <property type="evidence" value="ECO:0007669"/>
    <property type="project" value="UniProtKB-SubCell"/>
</dbReference>
<dbReference type="STRING" id="1447883.A0A2B7XUA7"/>
<comment type="caution">
    <text evidence="9">The sequence shown here is derived from an EMBL/GenBank/DDBJ whole genome shotgun (WGS) entry which is preliminary data.</text>
</comment>
<dbReference type="EMBL" id="PDNA01000121">
    <property type="protein sequence ID" value="PGH12178.1"/>
    <property type="molecule type" value="Genomic_DNA"/>
</dbReference>
<keyword evidence="3" id="KW-0653">Protein transport</keyword>
<protein>
    <recommendedName>
        <fullName evidence="7">Nuclear pore complex protein</fullName>
    </recommendedName>
</protein>
<keyword evidence="10" id="KW-1185">Reference proteome</keyword>
<comment type="subunit">
    <text evidence="7">Part of the nuclear pore complex (NPC).</text>
</comment>
<comment type="subcellular location">
    <subcellularLocation>
        <location evidence="7">Nucleus</location>
        <location evidence="7">Nuclear pore complex</location>
    </subcellularLocation>
    <subcellularLocation>
        <location evidence="7">Nucleus membrane</location>
    </subcellularLocation>
</comment>
<feature type="compositionally biased region" description="Acidic residues" evidence="8">
    <location>
        <begin position="34"/>
        <end position="74"/>
    </location>
</feature>
<dbReference type="GO" id="GO:0006606">
    <property type="term" value="P:protein import into nucleus"/>
    <property type="evidence" value="ECO:0007669"/>
    <property type="project" value="TreeGrafter"/>
</dbReference>
<gene>
    <name evidence="9" type="ORF">AJ80_06798</name>
</gene>
<evidence type="ECO:0000256" key="1">
    <source>
        <dbReference type="ARBA" id="ARBA00022448"/>
    </source>
</evidence>
<evidence type="ECO:0000256" key="7">
    <source>
        <dbReference type="RuleBase" id="RU365072"/>
    </source>
</evidence>
<dbReference type="AlphaFoldDB" id="A0A2B7XUA7"/>
<reference evidence="9 10" key="1">
    <citation type="submission" date="2017-10" db="EMBL/GenBank/DDBJ databases">
        <title>Comparative genomics in systemic dimorphic fungi from Ajellomycetaceae.</title>
        <authorList>
            <person name="Munoz J.F."/>
            <person name="Mcewen J.G."/>
            <person name="Clay O.K."/>
            <person name="Cuomo C.A."/>
        </authorList>
    </citation>
    <scope>NUCLEOTIDE SEQUENCE [LARGE SCALE GENOMIC DNA]</scope>
    <source>
        <strain evidence="9 10">UAMH7299</strain>
    </source>
</reference>
<comment type="similarity">
    <text evidence="7">Belongs to the nucleoporin Nup84/Nup107 family.</text>
</comment>
<feature type="region of interest" description="Disordered" evidence="8">
    <location>
        <begin position="1"/>
        <end position="92"/>
    </location>
</feature>
<keyword evidence="4 7" id="KW-0811">Translocation</keyword>
<evidence type="ECO:0000256" key="2">
    <source>
        <dbReference type="ARBA" id="ARBA00022816"/>
    </source>
</evidence>
<evidence type="ECO:0000256" key="5">
    <source>
        <dbReference type="ARBA" id="ARBA00023132"/>
    </source>
</evidence>
<sequence>MAPLTDPFGSSAEQRISMPSNGSETQSRPFPDVEVIEIDSDSDEAEQEESIAEEQDEDRYTEEQESEADYDMEYGTDLNGTSSVEEQSPELEDSEHDVMTISSSGAASPLLLNTADIQQFIHPLRHTAERVSNQIDAFAKNLERFKLQARPPNDPETFREACRLVKKYQELAETTVKDLVSKSNAQRKPKPSILGNIREGQSPNNGKIDEKIRRWQLEAETWNLLFGLLSADDPESRARTKKAQEEGLKSLHRYSTDREVWDKFLEADHFALVNVLTLKWLEKAARNTSKDIDSLILELETKAERGQGLWAHGWLYTKEAIKGAKRLRSWPQPLEPGDPGITMSLLSSDQKEPLITQLDPDAVTRQHHGLQAQDQFYEEATWLTLWKMLRQGESWSRIRKWSEDRLEAWRAVSVCGSTESQQGGEGTDPSLTRMMSCRSQELWRSACSALANNTETSRFERAVYALLCGETEPAYMACQGWDDYLYVFLNHTILSRYREFCRQFHRKISYSAARDAPLIIESADYSNLRKFIDAIKTNEKTKEEARNPYRTVQAAVISGNYDAFFYHQANALIKIAESSGKPALIPKIAVTSVDDTSFIAARDPDALRMITHMFLILQSLGYVRSDSHFVATSSINIIGYIESLRKSGKPELIPLYASLLPKDMAHTVLGKVLIDVVDPEERKSRIKYMQKLNIDIAEVLDSQWNWVLAEADAKYDNSAPIRLKRCVIKQADGPGRIAPVKKGLVGRRVSRENERLIHSLEWRRYVDAAGALSAARELYKRFKLSDVSMEILGYDFTEDPDHVADAYESEFDEPRSPTKGSPTKSPMKSATYHRRQRSSASQSQSTREQLYEQSETMRDLEKLTGAFDTLDAWAYHVDDYERAPGPQETKDARRKLQQALDAVTEKVDPLLGDVFLDAPKDKKEGEVLEFIRTTYLPEVVLAYHSVLYYAAHSVGREILTQCMTLATVIGRTPLLAGTFMAAERMCELVDAFALSSSALMNVKGLKLKKRLDQGATLDIWKMEPEESEEKL</sequence>
<dbReference type="InterPro" id="IPR007252">
    <property type="entry name" value="Nup84/Nup107"/>
</dbReference>
<accession>A0A2B7XUA7</accession>
<dbReference type="GO" id="GO:0031080">
    <property type="term" value="C:nuclear pore outer ring"/>
    <property type="evidence" value="ECO:0007669"/>
    <property type="project" value="TreeGrafter"/>
</dbReference>
<dbReference type="PANTHER" id="PTHR13003:SF2">
    <property type="entry name" value="NUCLEAR PORE COMPLEX PROTEIN NUP107"/>
    <property type="match status" value="1"/>
</dbReference>
<evidence type="ECO:0000256" key="4">
    <source>
        <dbReference type="ARBA" id="ARBA00023010"/>
    </source>
</evidence>
<evidence type="ECO:0000313" key="10">
    <source>
        <dbReference type="Proteomes" id="UP000224634"/>
    </source>
</evidence>
<dbReference type="GO" id="GO:0017056">
    <property type="term" value="F:structural constituent of nuclear pore"/>
    <property type="evidence" value="ECO:0007669"/>
    <property type="project" value="UniProtKB-UniRule"/>
</dbReference>
<organism evidence="9 10">
    <name type="scientific">Polytolypa hystricis (strain UAMH7299)</name>
    <dbReference type="NCBI Taxonomy" id="1447883"/>
    <lineage>
        <taxon>Eukaryota</taxon>
        <taxon>Fungi</taxon>
        <taxon>Dikarya</taxon>
        <taxon>Ascomycota</taxon>
        <taxon>Pezizomycotina</taxon>
        <taxon>Eurotiomycetes</taxon>
        <taxon>Eurotiomycetidae</taxon>
        <taxon>Onygenales</taxon>
        <taxon>Onygenales incertae sedis</taxon>
        <taxon>Polytolypa</taxon>
    </lineage>
</organism>
<dbReference type="Gene3D" id="1.10.3450.20">
    <property type="match status" value="1"/>
</dbReference>
<dbReference type="Gene3D" id="1.20.190.50">
    <property type="match status" value="1"/>
</dbReference>
<feature type="region of interest" description="Disordered" evidence="8">
    <location>
        <begin position="808"/>
        <end position="855"/>
    </location>
</feature>
<feature type="compositionally biased region" description="Polar residues" evidence="8">
    <location>
        <begin position="11"/>
        <end position="28"/>
    </location>
</feature>
<feature type="compositionally biased region" description="Low complexity" evidence="8">
    <location>
        <begin position="838"/>
        <end position="848"/>
    </location>
</feature>
<keyword evidence="1 7" id="KW-0813">Transport</keyword>
<keyword evidence="5 7" id="KW-0906">Nuclear pore complex</keyword>
<proteinExistence type="inferred from homology"/>
<dbReference type="OrthoDB" id="3098at2759"/>
<evidence type="ECO:0000256" key="8">
    <source>
        <dbReference type="SAM" id="MobiDB-lite"/>
    </source>
</evidence>
<feature type="compositionally biased region" description="Polar residues" evidence="8">
    <location>
        <begin position="818"/>
        <end position="828"/>
    </location>
</feature>
<name>A0A2B7XUA7_POLH7</name>
<feature type="region of interest" description="Disordered" evidence="8">
    <location>
        <begin position="180"/>
        <end position="205"/>
    </location>
</feature>
<dbReference type="Pfam" id="PF04121">
    <property type="entry name" value="Nup84_Nup100"/>
    <property type="match status" value="1"/>
</dbReference>
<keyword evidence="7" id="KW-0472">Membrane</keyword>
<dbReference type="PANTHER" id="PTHR13003">
    <property type="entry name" value="NUP107-RELATED"/>
    <property type="match status" value="1"/>
</dbReference>
<comment type="function">
    <text evidence="7">Functions as a component of the nuclear pore complex (NPC).</text>
</comment>
<evidence type="ECO:0000313" key="9">
    <source>
        <dbReference type="EMBL" id="PGH12178.1"/>
    </source>
</evidence>
<evidence type="ECO:0000256" key="6">
    <source>
        <dbReference type="ARBA" id="ARBA00023242"/>
    </source>
</evidence>
<keyword evidence="6 7" id="KW-0539">Nucleus</keyword>